<proteinExistence type="predicted"/>
<protein>
    <submittedName>
        <fullName evidence="1">Uncharacterized protein</fullName>
    </submittedName>
</protein>
<dbReference type="AlphaFoldDB" id="A0A6C0HQ89"/>
<evidence type="ECO:0000313" key="1">
    <source>
        <dbReference type="EMBL" id="QHT82063.1"/>
    </source>
</evidence>
<reference evidence="1" key="1">
    <citation type="journal article" date="2020" name="Nature">
        <title>Giant virus diversity and host interactions through global metagenomics.</title>
        <authorList>
            <person name="Schulz F."/>
            <person name="Roux S."/>
            <person name="Paez-Espino D."/>
            <person name="Jungbluth S."/>
            <person name="Walsh D.A."/>
            <person name="Denef V.J."/>
            <person name="McMahon K.D."/>
            <person name="Konstantinidis K.T."/>
            <person name="Eloe-Fadrosh E.A."/>
            <person name="Kyrpides N.C."/>
            <person name="Woyke T."/>
        </authorList>
    </citation>
    <scope>NUCLEOTIDE SEQUENCE</scope>
    <source>
        <strain evidence="1">GVMAG-M-3300023184-160</strain>
    </source>
</reference>
<dbReference type="EMBL" id="MN739995">
    <property type="protein sequence ID" value="QHT82063.1"/>
    <property type="molecule type" value="Genomic_DNA"/>
</dbReference>
<accession>A0A6C0HQ89</accession>
<name>A0A6C0HQ89_9ZZZZ</name>
<organism evidence="1">
    <name type="scientific">viral metagenome</name>
    <dbReference type="NCBI Taxonomy" id="1070528"/>
    <lineage>
        <taxon>unclassified sequences</taxon>
        <taxon>metagenomes</taxon>
        <taxon>organismal metagenomes</taxon>
    </lineage>
</organism>
<sequence>MKAFETLGKRWIQVNLLRTYTKPGSLSHLMFGTQPSQQSLSVKLGYFGEYLCKEIIRKNTDLTLLPSGLHQVHEKKKDIDLWWLHKETVYVRELKGNMELDTEKLPATLQKMNTIRHFVKRQYPKYTLDMGILNWSVYRRDELGKGLRQIKACEAEGFKVDHWSDFCILVGMDCSKDAYYAYMREMGNMIR</sequence>